<dbReference type="Pfam" id="PF08666">
    <property type="entry name" value="SAF"/>
    <property type="match status" value="1"/>
</dbReference>
<dbReference type="InterPro" id="IPR057736">
    <property type="entry name" value="SAF_PseI/NeuA/NeuB"/>
</dbReference>
<dbReference type="AlphaFoldDB" id="A0A7J0BWK7"/>
<dbReference type="GO" id="GO:0047444">
    <property type="term" value="F:N-acylneuraminate-9-phosphate synthase activity"/>
    <property type="evidence" value="ECO:0007669"/>
    <property type="project" value="TreeGrafter"/>
</dbReference>
<dbReference type="RefSeq" id="WP_174410734.1">
    <property type="nucleotide sequence ID" value="NZ_BLVP01000035.1"/>
</dbReference>
<dbReference type="Gene3D" id="3.90.1210.10">
    <property type="entry name" value="Antifreeze-like/N-acetylneuraminic acid synthase C-terminal domain"/>
    <property type="match status" value="1"/>
</dbReference>
<gene>
    <name evidence="2" type="ORF">DSM19430T_27900</name>
</gene>
<dbReference type="InterPro" id="IPR013785">
    <property type="entry name" value="Aldolase_TIM"/>
</dbReference>
<dbReference type="CDD" id="cd11615">
    <property type="entry name" value="SAF_NeuB_like"/>
    <property type="match status" value="1"/>
</dbReference>
<accession>A0A7J0BWK7</accession>
<keyword evidence="3" id="KW-1185">Reference proteome</keyword>
<dbReference type="PANTHER" id="PTHR42966:SF1">
    <property type="entry name" value="SIALIC ACID SYNTHASE"/>
    <property type="match status" value="1"/>
</dbReference>
<dbReference type="PROSITE" id="PS50844">
    <property type="entry name" value="AFP_LIKE"/>
    <property type="match status" value="1"/>
</dbReference>
<dbReference type="Pfam" id="PF03102">
    <property type="entry name" value="NeuB"/>
    <property type="match status" value="1"/>
</dbReference>
<dbReference type="SUPFAM" id="SSF51569">
    <property type="entry name" value="Aldolase"/>
    <property type="match status" value="1"/>
</dbReference>
<dbReference type="InterPro" id="IPR020007">
    <property type="entry name" value="NeuB/NeuA"/>
</dbReference>
<dbReference type="InterPro" id="IPR036732">
    <property type="entry name" value="AFP_Neu5c_C_sf"/>
</dbReference>
<dbReference type="PANTHER" id="PTHR42966">
    <property type="entry name" value="N-ACETYLNEURAMINATE SYNTHASE"/>
    <property type="match status" value="1"/>
</dbReference>
<sequence>MNPVYIIAEAGVNHNGSLDLARKLIDAAKAAGADAVKFQTFKASSIASAGASKAAYQKETTDAAESQLDMLKKLELSVADHDALLQHCRDVGIEFMSTPFDLDSVDLLMNLGVQRMKIPSGELTNGPLVLKVARTGLPVILSTGMATPAEVETALGVLAFGMMEPADTPAKGDFAAAYASEQGKRLLSDRVVILHCTTQYPTPYEDVNLRGMDTLKDMFGIPVGYSDHTPGITIPVAATARGAVLIEKHFTLDKNLPGPDHKASLEPQELAEMVRSIRIVERALGTGEKKPQPSELGNMAIARKSLVAARDIAAGELFTEENLTVKRPGNGVSPMCYWEWLGKRAKQDYPSEALIQEY</sequence>
<dbReference type="InterPro" id="IPR013132">
    <property type="entry name" value="PseI/NeuA/B-like_N"/>
</dbReference>
<dbReference type="Gene3D" id="3.20.20.70">
    <property type="entry name" value="Aldolase class I"/>
    <property type="match status" value="1"/>
</dbReference>
<evidence type="ECO:0000313" key="2">
    <source>
        <dbReference type="EMBL" id="GFM38106.1"/>
    </source>
</evidence>
<organism evidence="2 3">
    <name type="scientific">Desulfovibrio psychrotolerans</name>
    <dbReference type="NCBI Taxonomy" id="415242"/>
    <lineage>
        <taxon>Bacteria</taxon>
        <taxon>Pseudomonadati</taxon>
        <taxon>Thermodesulfobacteriota</taxon>
        <taxon>Desulfovibrionia</taxon>
        <taxon>Desulfovibrionales</taxon>
        <taxon>Desulfovibrionaceae</taxon>
        <taxon>Desulfovibrio</taxon>
    </lineage>
</organism>
<dbReference type="NCBIfam" id="TIGR03569">
    <property type="entry name" value="NeuB_NnaB"/>
    <property type="match status" value="1"/>
</dbReference>
<feature type="domain" description="AFP-like" evidence="1">
    <location>
        <begin position="305"/>
        <end position="358"/>
    </location>
</feature>
<dbReference type="InterPro" id="IPR051690">
    <property type="entry name" value="PseI-like"/>
</dbReference>
<proteinExistence type="predicted"/>
<reference evidence="2 3" key="1">
    <citation type="submission" date="2020-05" db="EMBL/GenBank/DDBJ databases">
        <title>Draft genome sequence of Desulfovibrio psychrotolerans JS1T.</title>
        <authorList>
            <person name="Ueno A."/>
            <person name="Tamazawa S."/>
            <person name="Tamamura S."/>
            <person name="Murakami T."/>
            <person name="Kiyama T."/>
            <person name="Inomata H."/>
            <person name="Amano Y."/>
            <person name="Miyakawa K."/>
            <person name="Tamaki H."/>
            <person name="Naganuma T."/>
            <person name="Kaneko K."/>
        </authorList>
    </citation>
    <scope>NUCLEOTIDE SEQUENCE [LARGE SCALE GENOMIC DNA]</scope>
    <source>
        <strain evidence="2 3">JS1</strain>
    </source>
</reference>
<evidence type="ECO:0000259" key="1">
    <source>
        <dbReference type="PROSITE" id="PS50844"/>
    </source>
</evidence>
<name>A0A7J0BWK7_9BACT</name>
<dbReference type="EMBL" id="BLVP01000035">
    <property type="protein sequence ID" value="GFM38106.1"/>
    <property type="molecule type" value="Genomic_DNA"/>
</dbReference>
<dbReference type="InterPro" id="IPR013974">
    <property type="entry name" value="SAF"/>
</dbReference>
<protein>
    <submittedName>
        <fullName evidence="2">N-acetylneuraminate synthase</fullName>
    </submittedName>
</protein>
<evidence type="ECO:0000313" key="3">
    <source>
        <dbReference type="Proteomes" id="UP000503820"/>
    </source>
</evidence>
<dbReference type="SUPFAM" id="SSF51269">
    <property type="entry name" value="AFP III-like domain"/>
    <property type="match status" value="1"/>
</dbReference>
<dbReference type="GO" id="GO:0016051">
    <property type="term" value="P:carbohydrate biosynthetic process"/>
    <property type="evidence" value="ECO:0007669"/>
    <property type="project" value="InterPro"/>
</dbReference>
<comment type="caution">
    <text evidence="2">The sequence shown here is derived from an EMBL/GenBank/DDBJ whole genome shotgun (WGS) entry which is preliminary data.</text>
</comment>
<dbReference type="InterPro" id="IPR006190">
    <property type="entry name" value="SAF_AFP_Neu5Ac"/>
</dbReference>
<dbReference type="Proteomes" id="UP000503820">
    <property type="component" value="Unassembled WGS sequence"/>
</dbReference>